<dbReference type="Proteomes" id="UP001055879">
    <property type="component" value="Linkage Group LG11"/>
</dbReference>
<protein>
    <submittedName>
        <fullName evidence="1">Uncharacterized protein</fullName>
    </submittedName>
</protein>
<accession>A0ACB8Z8Y2</accession>
<evidence type="ECO:0000313" key="1">
    <source>
        <dbReference type="EMBL" id="KAI3692635.1"/>
    </source>
</evidence>
<keyword evidence="2" id="KW-1185">Reference proteome</keyword>
<evidence type="ECO:0000313" key="2">
    <source>
        <dbReference type="Proteomes" id="UP001055879"/>
    </source>
</evidence>
<proteinExistence type="predicted"/>
<name>A0ACB8Z8Y2_ARCLA</name>
<reference evidence="1 2" key="2">
    <citation type="journal article" date="2022" name="Mol. Ecol. Resour.">
        <title>The genomes of chicory, endive, great burdock and yacon provide insights into Asteraceae paleo-polyploidization history and plant inulin production.</title>
        <authorList>
            <person name="Fan W."/>
            <person name="Wang S."/>
            <person name="Wang H."/>
            <person name="Wang A."/>
            <person name="Jiang F."/>
            <person name="Liu H."/>
            <person name="Zhao H."/>
            <person name="Xu D."/>
            <person name="Zhang Y."/>
        </authorList>
    </citation>
    <scope>NUCLEOTIDE SEQUENCE [LARGE SCALE GENOMIC DNA]</scope>
    <source>
        <strain evidence="2">cv. Niubang</strain>
    </source>
</reference>
<dbReference type="EMBL" id="CM042057">
    <property type="protein sequence ID" value="KAI3692635.1"/>
    <property type="molecule type" value="Genomic_DNA"/>
</dbReference>
<comment type="caution">
    <text evidence="1">The sequence shown here is derived from an EMBL/GenBank/DDBJ whole genome shotgun (WGS) entry which is preliminary data.</text>
</comment>
<sequence>MILTSSAIAMASTSVSAEDEEFQATEDCCTAIGNFRDKCGDFNIAKFESFIFPPLFFKKCSDPPATSAPAPTPAPAPATAADQVASDIEV</sequence>
<organism evidence="1 2">
    <name type="scientific">Arctium lappa</name>
    <name type="common">Greater burdock</name>
    <name type="synonym">Lappa major</name>
    <dbReference type="NCBI Taxonomy" id="4217"/>
    <lineage>
        <taxon>Eukaryota</taxon>
        <taxon>Viridiplantae</taxon>
        <taxon>Streptophyta</taxon>
        <taxon>Embryophyta</taxon>
        <taxon>Tracheophyta</taxon>
        <taxon>Spermatophyta</taxon>
        <taxon>Magnoliopsida</taxon>
        <taxon>eudicotyledons</taxon>
        <taxon>Gunneridae</taxon>
        <taxon>Pentapetalae</taxon>
        <taxon>asterids</taxon>
        <taxon>campanulids</taxon>
        <taxon>Asterales</taxon>
        <taxon>Asteraceae</taxon>
        <taxon>Carduoideae</taxon>
        <taxon>Cardueae</taxon>
        <taxon>Arctiinae</taxon>
        <taxon>Arctium</taxon>
    </lineage>
</organism>
<reference evidence="2" key="1">
    <citation type="journal article" date="2022" name="Mol. Ecol. Resour.">
        <title>The genomes of chicory, endive, great burdock and yacon provide insights into Asteraceae palaeo-polyploidization history and plant inulin production.</title>
        <authorList>
            <person name="Fan W."/>
            <person name="Wang S."/>
            <person name="Wang H."/>
            <person name="Wang A."/>
            <person name="Jiang F."/>
            <person name="Liu H."/>
            <person name="Zhao H."/>
            <person name="Xu D."/>
            <person name="Zhang Y."/>
        </authorList>
    </citation>
    <scope>NUCLEOTIDE SEQUENCE [LARGE SCALE GENOMIC DNA]</scope>
    <source>
        <strain evidence="2">cv. Niubang</strain>
    </source>
</reference>
<gene>
    <name evidence="1" type="ORF">L6452_32456</name>
</gene>